<dbReference type="InterPro" id="IPR001251">
    <property type="entry name" value="CRAL-TRIO_dom"/>
</dbReference>
<dbReference type="SMART" id="SM01100">
    <property type="entry name" value="CRAL_TRIO_N"/>
    <property type="match status" value="1"/>
</dbReference>
<comment type="caution">
    <text evidence="2">The sequence shown here is derived from an EMBL/GenBank/DDBJ whole genome shotgun (WGS) entry which is preliminary data.</text>
</comment>
<dbReference type="InterPro" id="IPR011074">
    <property type="entry name" value="CRAL/TRIO_N_dom"/>
</dbReference>
<dbReference type="CDD" id="cd00170">
    <property type="entry name" value="SEC14"/>
    <property type="match status" value="1"/>
</dbReference>
<dbReference type="Gene3D" id="3.40.525.10">
    <property type="entry name" value="CRAL-TRIO lipid binding domain"/>
    <property type="match status" value="1"/>
</dbReference>
<dbReference type="InterPro" id="IPR051064">
    <property type="entry name" value="SEC14/CRAL-TRIO_domain"/>
</dbReference>
<dbReference type="PROSITE" id="PS50191">
    <property type="entry name" value="CRAL_TRIO"/>
    <property type="match status" value="1"/>
</dbReference>
<gene>
    <name evidence="2" type="ORF">ODALV1_LOCUS26441</name>
</gene>
<protein>
    <recommendedName>
        <fullName evidence="1">CRAL-TRIO domain-containing protein</fullName>
    </recommendedName>
</protein>
<feature type="domain" description="CRAL-TRIO" evidence="1">
    <location>
        <begin position="99"/>
        <end position="274"/>
    </location>
</feature>
<dbReference type="EMBL" id="CAXLJM020000111">
    <property type="protein sequence ID" value="CAL8136434.1"/>
    <property type="molecule type" value="Genomic_DNA"/>
</dbReference>
<evidence type="ECO:0000259" key="1">
    <source>
        <dbReference type="PROSITE" id="PS50191"/>
    </source>
</evidence>
<sequence length="277" mass="32345">MLPQFEGFLVIYFIVIFLSRVSIGNCAYSSTISMAEAQKLQDFKNRVEPLLTKNYTKTDFYLVRWLRAKDFNVIAAEAMLKEDIKWRRENKIDTIHMEEFQDFETEFPISVDTFDKKGRPGTLDLSHGSFRNVVATGRGHRFSRYFTMLMENMTNQVVERQKSGLNAAQWRAIINSEGVNMIGFGCPLCIRLLLQCLSVMDNHYPEWAYQVLVIEAPLAMRTIFDVAKPFMSRPTRESMLLFGSDKRQWMKYLDSEIDRAQRRELYGGIKPRQFPVN</sequence>
<dbReference type="Proteomes" id="UP001642540">
    <property type="component" value="Unassembled WGS sequence"/>
</dbReference>
<dbReference type="PANTHER" id="PTHR23324:SF83">
    <property type="entry name" value="SEC14-LIKE PROTEIN 2"/>
    <property type="match status" value="1"/>
</dbReference>
<evidence type="ECO:0000313" key="2">
    <source>
        <dbReference type="EMBL" id="CAL8136434.1"/>
    </source>
</evidence>
<dbReference type="Pfam" id="PF00650">
    <property type="entry name" value="CRAL_TRIO"/>
    <property type="match status" value="1"/>
</dbReference>
<dbReference type="PANTHER" id="PTHR23324">
    <property type="entry name" value="SEC14 RELATED PROTEIN"/>
    <property type="match status" value="1"/>
</dbReference>
<accession>A0ABP1RV97</accession>
<evidence type="ECO:0000313" key="3">
    <source>
        <dbReference type="Proteomes" id="UP001642540"/>
    </source>
</evidence>
<dbReference type="SMART" id="SM00516">
    <property type="entry name" value="SEC14"/>
    <property type="match status" value="1"/>
</dbReference>
<proteinExistence type="predicted"/>
<organism evidence="2 3">
    <name type="scientific">Orchesella dallaii</name>
    <dbReference type="NCBI Taxonomy" id="48710"/>
    <lineage>
        <taxon>Eukaryota</taxon>
        <taxon>Metazoa</taxon>
        <taxon>Ecdysozoa</taxon>
        <taxon>Arthropoda</taxon>
        <taxon>Hexapoda</taxon>
        <taxon>Collembola</taxon>
        <taxon>Entomobryomorpha</taxon>
        <taxon>Entomobryoidea</taxon>
        <taxon>Orchesellidae</taxon>
        <taxon>Orchesellinae</taxon>
        <taxon>Orchesella</taxon>
    </lineage>
</organism>
<keyword evidence="3" id="KW-1185">Reference proteome</keyword>
<dbReference type="SUPFAM" id="SSF52087">
    <property type="entry name" value="CRAL/TRIO domain"/>
    <property type="match status" value="1"/>
</dbReference>
<dbReference type="InterPro" id="IPR036865">
    <property type="entry name" value="CRAL-TRIO_dom_sf"/>
</dbReference>
<name>A0ABP1RV97_9HEXA</name>
<reference evidence="2 3" key="1">
    <citation type="submission" date="2024-08" db="EMBL/GenBank/DDBJ databases">
        <authorList>
            <person name="Cucini C."/>
            <person name="Frati F."/>
        </authorList>
    </citation>
    <scope>NUCLEOTIDE SEQUENCE [LARGE SCALE GENOMIC DNA]</scope>
</reference>
<dbReference type="InterPro" id="IPR036273">
    <property type="entry name" value="CRAL/TRIO_N_dom_sf"/>
</dbReference>
<dbReference type="SUPFAM" id="SSF46938">
    <property type="entry name" value="CRAL/TRIO N-terminal domain"/>
    <property type="match status" value="1"/>
</dbReference>